<dbReference type="GO" id="GO:0046872">
    <property type="term" value="F:metal ion binding"/>
    <property type="evidence" value="ECO:0007669"/>
    <property type="project" value="UniProtKB-KW"/>
</dbReference>
<dbReference type="Proteomes" id="UP000534294">
    <property type="component" value="Unassembled WGS sequence"/>
</dbReference>
<dbReference type="PROSITE" id="PS51007">
    <property type="entry name" value="CYTC"/>
    <property type="match status" value="1"/>
</dbReference>
<dbReference type="Pfam" id="PF07583">
    <property type="entry name" value="PSCyt2"/>
    <property type="match status" value="1"/>
</dbReference>
<evidence type="ECO:0000256" key="3">
    <source>
        <dbReference type="ARBA" id="ARBA00022729"/>
    </source>
</evidence>
<dbReference type="InterPro" id="IPR013320">
    <property type="entry name" value="ConA-like_dom_sf"/>
</dbReference>
<reference evidence="8 9" key="1">
    <citation type="submission" date="2020-08" db="EMBL/GenBank/DDBJ databases">
        <title>Genomic Encyclopedia of Type Strains, Phase IV (KMG-IV): sequencing the most valuable type-strain genomes for metagenomic binning, comparative biology and taxonomic classification.</title>
        <authorList>
            <person name="Goeker M."/>
        </authorList>
    </citation>
    <scope>NUCLEOTIDE SEQUENCE [LARGE SCALE GENOMIC DNA]</scope>
    <source>
        <strain evidence="8 9">DSM 12251</strain>
    </source>
</reference>
<sequence>MILVRLHVTLGLIALQGSLFGANTGRILFNQDIRPILADACFHCHGPDPGTRKAGLRLDTEAGFFTAKEGESPTVLKGKPEESPLYQRLLSKDEDEIMPPPESHKELKPEQIAKIKTWIEEGAPWQPHWSLIKPERVPAPEVKNSAWVKTPVDRFVLAKLEGIGLQPASEADAHALIRRVTLDLTGLPPAPALVERYLKKSADNRLSDSAYNELVDELLKSPQYGEHRARYWLDAARYGDTHGLHFDKPREMWPYRDWVVKSFNRNQPFDQFTVEQIAGDLLTQPTEEQLIATGFQRCNITTNEGGTIDEENLANYASDRVQTLGWVYMGLTTNCSQCHDHKFDPISQRDYYSLAAFFRNTTQKPKDGNVKDGNGPILVLPEAKDRPRWNALPVEIAATKTKLEENRKLASGEFDQWLSSAKPEDLDKDVPVKGMVAHVPLNEGVGSEVIGTCGATKKFKATGEVSWKPDGKIGPAPVMKTNGTFEIGDVGDFEKNQAFSYGAWVRAGKVGMSGGILARMDEKGGYRGWDLYQNDRTYSVHIVNSWPEDALKVSTKKPSIRPGVWQHVFVTYDGSGKAQGVKLFIDGVAQEMKIDTNALKGSIKTATPTRIGQRSHVQVFHEGSVQDVRIYDRLLSATEIQTISKVGPLRLMLASAKRGPKQKEALFEHYLVTRHAGYQMANQASVKLEAELAAIKSRSPLTHIQEEKMDTPAMANILMRGQYDQVGEAVDAAVPVALGKLKADAPKNRLGLAQWLVSEENTLTARVTVNRMWQELFGRGIVVTSEDFGIMGTAPTHPELLDWLAVEFRESGWDVKRFYKMLVTSAAYRQATIITPEKIEKDRDNAYLSRGPRFRMDAEMIRDYALAASSSLSPKMGGPGTLPYQPENVWEVVGMGTEKYVQDKGENLYRRTLYNFWKRMAPPANLDVFNAPSREVSCVRRDRTNTPLQALVVMNDPQFIEASRNLAQQALKGGGDDHQKLSAISQRLLCRPLKPQEVAILQSSLNDLRGHYQATPEDARALIAVGETKPDENLAPAELAAWTMVSSQLMNLDEVLNK</sequence>
<dbReference type="Gene3D" id="2.60.120.200">
    <property type="match status" value="1"/>
</dbReference>
<comment type="caution">
    <text evidence="8">The sequence shown here is derived from an EMBL/GenBank/DDBJ whole genome shotgun (WGS) entry which is preliminary data.</text>
</comment>
<proteinExistence type="predicted"/>
<dbReference type="InterPro" id="IPR022655">
    <property type="entry name" value="DUF1553"/>
</dbReference>
<dbReference type="InterPro" id="IPR009056">
    <property type="entry name" value="Cyt_c-like_dom"/>
</dbReference>
<keyword evidence="3" id="KW-0732">Signal</keyword>
<keyword evidence="5" id="KW-1015">Disulfide bond</keyword>
<evidence type="ECO:0000256" key="1">
    <source>
        <dbReference type="ARBA" id="ARBA00022617"/>
    </source>
</evidence>
<evidence type="ECO:0000256" key="4">
    <source>
        <dbReference type="ARBA" id="ARBA00023004"/>
    </source>
</evidence>
<keyword evidence="1 6" id="KW-0349">Heme</keyword>
<evidence type="ECO:0000313" key="9">
    <source>
        <dbReference type="Proteomes" id="UP000534294"/>
    </source>
</evidence>
<feature type="domain" description="Cytochrome c" evidence="7">
    <location>
        <begin position="20"/>
        <end position="123"/>
    </location>
</feature>
<keyword evidence="2 6" id="KW-0479">Metal-binding</keyword>
<evidence type="ECO:0000256" key="5">
    <source>
        <dbReference type="ARBA" id="ARBA00023157"/>
    </source>
</evidence>
<dbReference type="SMART" id="SM00560">
    <property type="entry name" value="LamGL"/>
    <property type="match status" value="1"/>
</dbReference>
<dbReference type="AlphaFoldDB" id="A0A7W7YMQ6"/>
<dbReference type="SUPFAM" id="SSF49899">
    <property type="entry name" value="Concanavalin A-like lectins/glucanases"/>
    <property type="match status" value="1"/>
</dbReference>
<dbReference type="Pfam" id="PF13385">
    <property type="entry name" value="Laminin_G_3"/>
    <property type="match status" value="1"/>
</dbReference>
<dbReference type="InterPro" id="IPR006558">
    <property type="entry name" value="LamG-like"/>
</dbReference>
<dbReference type="GO" id="GO:0020037">
    <property type="term" value="F:heme binding"/>
    <property type="evidence" value="ECO:0007669"/>
    <property type="project" value="InterPro"/>
</dbReference>
<dbReference type="SUPFAM" id="SSF46626">
    <property type="entry name" value="Cytochrome c"/>
    <property type="match status" value="1"/>
</dbReference>
<evidence type="ECO:0000256" key="6">
    <source>
        <dbReference type="PROSITE-ProRule" id="PRU00433"/>
    </source>
</evidence>
<dbReference type="EMBL" id="JACHIF010000007">
    <property type="protein sequence ID" value="MBB5039028.1"/>
    <property type="molecule type" value="Genomic_DNA"/>
</dbReference>
<dbReference type="Pfam" id="PF07635">
    <property type="entry name" value="PSCyt1"/>
    <property type="match status" value="1"/>
</dbReference>
<protein>
    <submittedName>
        <fullName evidence="8">Cytochrome c553</fullName>
    </submittedName>
</protein>
<organism evidence="8 9">
    <name type="scientific">Prosthecobacter dejongeii</name>
    <dbReference type="NCBI Taxonomy" id="48465"/>
    <lineage>
        <taxon>Bacteria</taxon>
        <taxon>Pseudomonadati</taxon>
        <taxon>Verrucomicrobiota</taxon>
        <taxon>Verrucomicrobiia</taxon>
        <taxon>Verrucomicrobiales</taxon>
        <taxon>Verrucomicrobiaceae</taxon>
        <taxon>Prosthecobacter</taxon>
    </lineage>
</organism>
<keyword evidence="4 6" id="KW-0408">Iron</keyword>
<dbReference type="InterPro" id="IPR011429">
    <property type="entry name" value="Cyt_c_Planctomycete-type"/>
</dbReference>
<dbReference type="RefSeq" id="WP_184210385.1">
    <property type="nucleotide sequence ID" value="NZ_JACHIF010000007.1"/>
</dbReference>
<keyword evidence="9" id="KW-1185">Reference proteome</keyword>
<accession>A0A7W7YMQ6</accession>
<dbReference type="Pfam" id="PF07587">
    <property type="entry name" value="PSD1"/>
    <property type="match status" value="1"/>
</dbReference>
<evidence type="ECO:0000259" key="7">
    <source>
        <dbReference type="PROSITE" id="PS51007"/>
    </source>
</evidence>
<dbReference type="InterPro" id="IPR036909">
    <property type="entry name" value="Cyt_c-like_dom_sf"/>
</dbReference>
<dbReference type="InterPro" id="IPR011444">
    <property type="entry name" value="DUF1549"/>
</dbReference>
<dbReference type="PANTHER" id="PTHR35889:SF3">
    <property type="entry name" value="F-BOX DOMAIN-CONTAINING PROTEIN"/>
    <property type="match status" value="1"/>
</dbReference>
<dbReference type="PANTHER" id="PTHR35889">
    <property type="entry name" value="CYCLOINULO-OLIGOSACCHARIDE FRUCTANOTRANSFERASE-RELATED"/>
    <property type="match status" value="1"/>
</dbReference>
<evidence type="ECO:0000313" key="8">
    <source>
        <dbReference type="EMBL" id="MBB5039028.1"/>
    </source>
</evidence>
<gene>
    <name evidence="8" type="ORF">HNQ64_003297</name>
</gene>
<dbReference type="GO" id="GO:0009055">
    <property type="term" value="F:electron transfer activity"/>
    <property type="evidence" value="ECO:0007669"/>
    <property type="project" value="InterPro"/>
</dbReference>
<evidence type="ECO:0000256" key="2">
    <source>
        <dbReference type="ARBA" id="ARBA00022723"/>
    </source>
</evidence>
<name>A0A7W7YMQ6_9BACT</name>